<accession>A0A3M0L265</accession>
<sequence length="202" mass="22910">MCRIIMEETACGEVPNLTSYMALNTSDTSVLLDYLWYLMGAYKKDGEGLWTRAWSDSPRGNGFPLPGNRTRWDMGEKNLPCEGGNGLGETPTTRIKLSEKGTIGQPIIPPIHSVTSSRVLTPPHRDNCDHVNQFCYFVDQEWGSDICGTKMNWIINEKVKMERTKITPKTYTEPFNILHVMKIDPVGEAKTQKNSRSIFFQM</sequence>
<keyword evidence="2" id="KW-1185">Reference proteome</keyword>
<evidence type="ECO:0000313" key="1">
    <source>
        <dbReference type="EMBL" id="RMC17844.1"/>
    </source>
</evidence>
<evidence type="ECO:0000313" key="2">
    <source>
        <dbReference type="Proteomes" id="UP000269221"/>
    </source>
</evidence>
<reference evidence="1 2" key="1">
    <citation type="submission" date="2018-07" db="EMBL/GenBank/DDBJ databases">
        <title>A high quality draft genome assembly of the barn swallow (H. rustica rustica).</title>
        <authorList>
            <person name="Formenti G."/>
            <person name="Chiara M."/>
            <person name="Poveda L."/>
            <person name="Francoijs K.-J."/>
            <person name="Bonisoli-Alquati A."/>
            <person name="Canova L."/>
            <person name="Gianfranceschi L."/>
            <person name="Horner D.S."/>
            <person name="Saino N."/>
        </authorList>
    </citation>
    <scope>NUCLEOTIDE SEQUENCE [LARGE SCALE GENOMIC DNA]</scope>
    <source>
        <strain evidence="1">Chelidonia</strain>
        <tissue evidence="1">Blood</tissue>
    </source>
</reference>
<comment type="caution">
    <text evidence="1">The sequence shown here is derived from an EMBL/GenBank/DDBJ whole genome shotgun (WGS) entry which is preliminary data.</text>
</comment>
<name>A0A3M0L265_HIRRU</name>
<gene>
    <name evidence="1" type="ORF">DUI87_05511</name>
</gene>
<dbReference type="EMBL" id="QRBI01000098">
    <property type="protein sequence ID" value="RMC17844.1"/>
    <property type="molecule type" value="Genomic_DNA"/>
</dbReference>
<organism evidence="1 2">
    <name type="scientific">Hirundo rustica rustica</name>
    <dbReference type="NCBI Taxonomy" id="333673"/>
    <lineage>
        <taxon>Eukaryota</taxon>
        <taxon>Metazoa</taxon>
        <taxon>Chordata</taxon>
        <taxon>Craniata</taxon>
        <taxon>Vertebrata</taxon>
        <taxon>Euteleostomi</taxon>
        <taxon>Archelosauria</taxon>
        <taxon>Archosauria</taxon>
        <taxon>Dinosauria</taxon>
        <taxon>Saurischia</taxon>
        <taxon>Theropoda</taxon>
        <taxon>Coelurosauria</taxon>
        <taxon>Aves</taxon>
        <taxon>Neognathae</taxon>
        <taxon>Neoaves</taxon>
        <taxon>Telluraves</taxon>
        <taxon>Australaves</taxon>
        <taxon>Passeriformes</taxon>
        <taxon>Sylvioidea</taxon>
        <taxon>Hirundinidae</taxon>
        <taxon>Hirundo</taxon>
    </lineage>
</organism>
<dbReference type="AlphaFoldDB" id="A0A3M0L265"/>
<proteinExistence type="predicted"/>
<dbReference type="Proteomes" id="UP000269221">
    <property type="component" value="Unassembled WGS sequence"/>
</dbReference>
<protein>
    <submittedName>
        <fullName evidence="1">Uncharacterized protein</fullName>
    </submittedName>
</protein>